<evidence type="ECO:0000313" key="2">
    <source>
        <dbReference type="EMBL" id="GAA26171.1"/>
    </source>
</evidence>
<dbReference type="Proteomes" id="UP000001608">
    <property type="component" value="Chromosome 14"/>
</dbReference>
<dbReference type="AlphaFoldDB" id="G2WLD5"/>
<gene>
    <name evidence="2" type="primary">K7_YJR161C</name>
    <name evidence="2" type="ORF">SYK7_061721</name>
</gene>
<feature type="transmembrane region" description="Helical" evidence="1">
    <location>
        <begin position="226"/>
        <end position="246"/>
    </location>
</feature>
<reference evidence="2 3" key="1">
    <citation type="journal article" date="2011" name="DNA Res.">
        <title>Whole-genome sequencing of sake yeast Saccharomyces cerevisiae Kyokai no. 7.</title>
        <authorList>
            <person name="Akao T."/>
            <person name="Yashiro I."/>
            <person name="Hosoyama A."/>
            <person name="Kitagaki H."/>
            <person name="Horikawa H."/>
            <person name="Watanabe D."/>
            <person name="Akada R."/>
            <person name="Ando Y."/>
            <person name="Harashima S."/>
            <person name="Inoue T."/>
            <person name="Inoue Y."/>
            <person name="Kajiwara S."/>
            <person name="Kitamoto K."/>
            <person name="Kitamoto N."/>
            <person name="Kobayashi O."/>
            <person name="Kuhara S."/>
            <person name="Masubuchi T."/>
            <person name="Mizoguchi H."/>
            <person name="Nakao Y."/>
            <person name="Nakazato A."/>
            <person name="Namise M."/>
            <person name="Oba T."/>
            <person name="Ogata T."/>
            <person name="Ohta A."/>
            <person name="Sato M."/>
            <person name="Shibasaki S."/>
            <person name="Takatsume Y."/>
            <person name="Tanimoto S."/>
            <person name="Tsuboi H."/>
            <person name="Nishimura A."/>
            <person name="Yoda K."/>
            <person name="Ishikawa T."/>
            <person name="Iwashita K."/>
            <person name="Fujita N."/>
            <person name="Shimoi H."/>
        </authorList>
    </citation>
    <scope>NUCLEOTIDE SEQUENCE [LARGE SCALE GENOMIC DNA]</scope>
    <source>
        <strain evidence="3">Kyokai no. 7 / NBRC 101557</strain>
    </source>
</reference>
<name>G2WLD5_YEASK</name>
<feature type="transmembrane region" description="Helical" evidence="1">
    <location>
        <begin position="261"/>
        <end position="282"/>
    </location>
</feature>
<dbReference type="InterPro" id="IPR001142">
    <property type="entry name" value="DUP/COS"/>
</dbReference>
<organism evidence="2 3">
    <name type="scientific">Saccharomyces cerevisiae (strain Kyokai no. 7 / NBRC 101557)</name>
    <name type="common">Baker's yeast</name>
    <dbReference type="NCBI Taxonomy" id="721032"/>
    <lineage>
        <taxon>Eukaryota</taxon>
        <taxon>Fungi</taxon>
        <taxon>Dikarya</taxon>
        <taxon>Ascomycota</taxon>
        <taxon>Saccharomycotina</taxon>
        <taxon>Saccharomycetes</taxon>
        <taxon>Saccharomycetales</taxon>
        <taxon>Saccharomycetaceae</taxon>
        <taxon>Saccharomyces</taxon>
    </lineage>
</organism>
<evidence type="ECO:0000313" key="3">
    <source>
        <dbReference type="Proteomes" id="UP000001608"/>
    </source>
</evidence>
<proteinExistence type="predicted"/>
<dbReference type="Pfam" id="PF00674">
    <property type="entry name" value="DUP"/>
    <property type="match status" value="2"/>
</dbReference>
<dbReference type="OrthoDB" id="4050236at2759"/>
<keyword evidence="1" id="KW-0812">Transmembrane</keyword>
<dbReference type="HOGENOM" id="CLU_062892_1_0_1"/>
<dbReference type="EMBL" id="DG000050">
    <property type="protein sequence ID" value="GAA26171.1"/>
    <property type="molecule type" value="Genomic_DNA"/>
</dbReference>
<keyword evidence="1" id="KW-1133">Transmembrane helix</keyword>
<sequence>MKDNEIEDEKSVDVLPFKQLESQKTVLPQDVFRNELTWFCYEMSKSLAFRIWMLLWLPLSVWWKLSNNWVYPLIVSLLFLFLGPIFLLVICGLSRKRSLSKQLTQFCKEITKNTPSLNTRDWEVVAANLNSYLYENKAWNTKYFFFNAMGCQEAFKTTLLEPFSLKKDEAAKVKSFKDSVPYIEEALEVYFTEVEKHWKLFNTEKSWSPVGLEDAKLPKEAHRSKFTWLLGRIFTIYFLPLCPAFFNCIYTSRNDDLISDFLWKVVIFLFMVWLFRNIRMIVLSVKMEHKMQFLSTIINEQESGANGWDEIARKMNRYLFEKKVWNNEEFFFDGIDCEWFFSHFFYRLLSAKKSMWLLPLNVELWPYIKKAQLSRGDEASVTNESF</sequence>
<evidence type="ECO:0000256" key="1">
    <source>
        <dbReference type="SAM" id="Phobius"/>
    </source>
</evidence>
<comment type="caution">
    <text evidence="2">The sequence shown here is derived from an EMBL/GenBank/DDBJ whole genome shotgun (WGS) entry which is preliminary data.</text>
</comment>
<feature type="transmembrane region" description="Helical" evidence="1">
    <location>
        <begin position="69"/>
        <end position="93"/>
    </location>
</feature>
<feature type="transmembrane region" description="Helical" evidence="1">
    <location>
        <begin position="47"/>
        <end position="63"/>
    </location>
</feature>
<keyword evidence="1" id="KW-0472">Membrane</keyword>
<accession>G2WLD5</accession>
<protein>
    <submittedName>
        <fullName evidence="2">K7_Yjr161cp</fullName>
    </submittedName>
</protein>